<dbReference type="Gene3D" id="3.10.50.10">
    <property type="match status" value="1"/>
</dbReference>
<proteinExistence type="predicted"/>
<dbReference type="PANTHER" id="PTHR46066">
    <property type="entry name" value="CHITINASE DOMAIN-CONTAINING PROTEIN 1 FAMILY MEMBER"/>
    <property type="match status" value="1"/>
</dbReference>
<dbReference type="SMART" id="SM00636">
    <property type="entry name" value="Glyco_18"/>
    <property type="match status" value="1"/>
</dbReference>
<feature type="domain" description="SLH" evidence="2">
    <location>
        <begin position="90"/>
        <end position="153"/>
    </location>
</feature>
<feature type="signal peptide" evidence="1">
    <location>
        <begin position="1"/>
        <end position="25"/>
    </location>
</feature>
<dbReference type="SUPFAM" id="SSF51445">
    <property type="entry name" value="(Trans)glycosidases"/>
    <property type="match status" value="1"/>
</dbReference>
<comment type="caution">
    <text evidence="4">The sequence shown here is derived from an EMBL/GenBank/DDBJ whole genome shotgun (WGS) entry which is preliminary data.</text>
</comment>
<keyword evidence="1" id="KW-0732">Signal</keyword>
<dbReference type="InterPro" id="IPR001223">
    <property type="entry name" value="Glyco_hydro18_cat"/>
</dbReference>
<dbReference type="EMBL" id="JAJNBZ010000015">
    <property type="protein sequence ID" value="MCE5171186.1"/>
    <property type="molecule type" value="Genomic_DNA"/>
</dbReference>
<gene>
    <name evidence="4" type="ORF">LQV63_17945</name>
</gene>
<accession>A0ABS8YLH8</accession>
<feature type="domain" description="SLH" evidence="2">
    <location>
        <begin position="154"/>
        <end position="215"/>
    </location>
</feature>
<dbReference type="PROSITE" id="PS51272">
    <property type="entry name" value="SLH"/>
    <property type="match status" value="3"/>
</dbReference>
<evidence type="ECO:0000313" key="5">
    <source>
        <dbReference type="Proteomes" id="UP001199916"/>
    </source>
</evidence>
<evidence type="ECO:0000259" key="3">
    <source>
        <dbReference type="PROSITE" id="PS51910"/>
    </source>
</evidence>
<name>A0ABS8YLH8_9BACL</name>
<sequence length="536" mass="59771">MNYFRKILILLASTALFFTASLVWGESGRTPLPFDDIGNSYGQKQIVDLYERHIVNGTGQRTFEPDKPVSRAEFTAMVNRVLNVKPVASDIPAFDDVPRSAWYYGAVQAALLLQVIDGTGARTFEPQQPITRQEAAAVLVRAFKQARSKSPVEPAFKDASRIAAWAVPYVGSMQQLGLMNGNAGIFRPNDPLTRQETAVVLARALERPSWSAALKANPPQSIQMGWQYELTTQQYIARVEKSTVNTLSPRWYYLDKTQTVADHTDRELIDWAKKNGKKIWAMVGNGFNADLTHSVLTDPIKRDAVIGQLTTYVRQYGLAGLNLDFENVYPQDREAFTAFVSKLAAELHLLQAVLSVDVSPDLGTDWTAAFDYAALGTNADYIVLMGYDEHWDGAPAAGSVSSLPWLQRGIDKLITMIPSEKLIVGLPLYTREWSLKQSGTTAQDLTLAEQGNILRAHKPKMAWDANIGQYTADYMQQGVPHRIWTEDSRSLSVKSELAEQRNIAGFAYWSVGSETIDIWDALRNHMKFSSYSFSAK</sequence>
<dbReference type="Pfam" id="PF00395">
    <property type="entry name" value="SLH"/>
    <property type="match status" value="3"/>
</dbReference>
<dbReference type="InterPro" id="IPR011583">
    <property type="entry name" value="Chitinase_II/V-like_cat"/>
</dbReference>
<reference evidence="4 5" key="1">
    <citation type="submission" date="2021-11" db="EMBL/GenBank/DDBJ databases">
        <title>Draft genome sequence of Paenibacillus profundus YoMME, a new Gram-positive bacteria with exoelectrogenic properties.</title>
        <authorList>
            <person name="Hubenova Y."/>
            <person name="Hubenova E."/>
            <person name="Manasiev Y."/>
            <person name="Peykov S."/>
            <person name="Mitov M."/>
        </authorList>
    </citation>
    <scope>NUCLEOTIDE SEQUENCE [LARGE SCALE GENOMIC DNA]</scope>
    <source>
        <strain evidence="4 5">YoMME</strain>
    </source>
</reference>
<dbReference type="InterPro" id="IPR017853">
    <property type="entry name" value="GH"/>
</dbReference>
<dbReference type="Pfam" id="PF00704">
    <property type="entry name" value="Glyco_hydro_18"/>
    <property type="match status" value="1"/>
</dbReference>
<dbReference type="InterPro" id="IPR001119">
    <property type="entry name" value="SLH_dom"/>
</dbReference>
<evidence type="ECO:0000259" key="2">
    <source>
        <dbReference type="PROSITE" id="PS51272"/>
    </source>
</evidence>
<feature type="domain" description="SLH" evidence="2">
    <location>
        <begin position="29"/>
        <end position="89"/>
    </location>
</feature>
<organism evidence="4 5">
    <name type="scientific">Paenibacillus profundus</name>
    <dbReference type="NCBI Taxonomy" id="1173085"/>
    <lineage>
        <taxon>Bacteria</taxon>
        <taxon>Bacillati</taxon>
        <taxon>Bacillota</taxon>
        <taxon>Bacilli</taxon>
        <taxon>Bacillales</taxon>
        <taxon>Paenibacillaceae</taxon>
        <taxon>Paenibacillus</taxon>
    </lineage>
</organism>
<feature type="chain" id="PRO_5046978062" evidence="1">
    <location>
        <begin position="26"/>
        <end position="536"/>
    </location>
</feature>
<dbReference type="PROSITE" id="PS51910">
    <property type="entry name" value="GH18_2"/>
    <property type="match status" value="1"/>
</dbReference>
<dbReference type="Gene3D" id="3.20.20.80">
    <property type="entry name" value="Glycosidases"/>
    <property type="match status" value="1"/>
</dbReference>
<feature type="domain" description="GH18" evidence="3">
    <location>
        <begin position="201"/>
        <end position="529"/>
    </location>
</feature>
<evidence type="ECO:0000256" key="1">
    <source>
        <dbReference type="SAM" id="SignalP"/>
    </source>
</evidence>
<protein>
    <submittedName>
        <fullName evidence="4">S-layer homology domain-containing protein</fullName>
    </submittedName>
</protein>
<dbReference type="PANTHER" id="PTHR46066:SF2">
    <property type="entry name" value="CHITINASE DOMAIN-CONTAINING PROTEIN 1"/>
    <property type="match status" value="1"/>
</dbReference>
<dbReference type="InterPro" id="IPR029070">
    <property type="entry name" value="Chitinase_insertion_sf"/>
</dbReference>
<evidence type="ECO:0000313" key="4">
    <source>
        <dbReference type="EMBL" id="MCE5171186.1"/>
    </source>
</evidence>
<dbReference type="Proteomes" id="UP001199916">
    <property type="component" value="Unassembled WGS sequence"/>
</dbReference>
<keyword evidence="5" id="KW-1185">Reference proteome</keyword>
<dbReference type="RefSeq" id="WP_233697728.1">
    <property type="nucleotide sequence ID" value="NZ_JAJNBZ010000015.1"/>
</dbReference>